<proteinExistence type="predicted"/>
<comment type="caution">
    <text evidence="1">The sequence shown here is derived from an EMBL/GenBank/DDBJ whole genome shotgun (WGS) entry which is preliminary data.</text>
</comment>
<evidence type="ECO:0000313" key="1">
    <source>
        <dbReference type="EMBL" id="RHC64849.1"/>
    </source>
</evidence>
<accession>A0A414B5L0</accession>
<sequence>MYLHFFLAKQKYVREKALTVRQKNSILYMEENGIQRCRCEFDGIGERMNEGKKESREKVE</sequence>
<organism evidence="1 2">
    <name type="scientific">Anaerobutyricum hallii</name>
    <dbReference type="NCBI Taxonomy" id="39488"/>
    <lineage>
        <taxon>Bacteria</taxon>
        <taxon>Bacillati</taxon>
        <taxon>Bacillota</taxon>
        <taxon>Clostridia</taxon>
        <taxon>Lachnospirales</taxon>
        <taxon>Lachnospiraceae</taxon>
        <taxon>Anaerobutyricum</taxon>
    </lineage>
</organism>
<reference evidence="1 2" key="1">
    <citation type="submission" date="2018-08" db="EMBL/GenBank/DDBJ databases">
        <title>A genome reference for cultivated species of the human gut microbiota.</title>
        <authorList>
            <person name="Zou Y."/>
            <person name="Xue W."/>
            <person name="Luo G."/>
        </authorList>
    </citation>
    <scope>NUCLEOTIDE SEQUENCE [LARGE SCALE GENOMIC DNA]</scope>
    <source>
        <strain evidence="1 2">AM34-3LB</strain>
    </source>
</reference>
<gene>
    <name evidence="1" type="ORF">DW833_08175</name>
</gene>
<evidence type="ECO:0000313" key="2">
    <source>
        <dbReference type="Proteomes" id="UP000284621"/>
    </source>
</evidence>
<dbReference type="AlphaFoldDB" id="A0A414B5L0"/>
<protein>
    <submittedName>
        <fullName evidence="1">Uncharacterized protein</fullName>
    </submittedName>
</protein>
<keyword evidence="2" id="KW-1185">Reference proteome</keyword>
<name>A0A414B5L0_9FIRM</name>
<dbReference type="EMBL" id="QSID01000008">
    <property type="protein sequence ID" value="RHC64849.1"/>
    <property type="molecule type" value="Genomic_DNA"/>
</dbReference>
<dbReference type="Proteomes" id="UP000284621">
    <property type="component" value="Unassembled WGS sequence"/>
</dbReference>